<evidence type="ECO:0000256" key="2">
    <source>
        <dbReference type="SAM" id="SignalP"/>
    </source>
</evidence>
<accession>A0A6M0IHL4</accession>
<organism evidence="3 4">
    <name type="scientific">Spirosoma agri</name>
    <dbReference type="NCBI Taxonomy" id="1987381"/>
    <lineage>
        <taxon>Bacteria</taxon>
        <taxon>Pseudomonadati</taxon>
        <taxon>Bacteroidota</taxon>
        <taxon>Cytophagia</taxon>
        <taxon>Cytophagales</taxon>
        <taxon>Cytophagaceae</taxon>
        <taxon>Spirosoma</taxon>
    </lineage>
</organism>
<proteinExistence type="predicted"/>
<dbReference type="RefSeq" id="WP_164037155.1">
    <property type="nucleotide sequence ID" value="NZ_JAAGNZ010000001.1"/>
</dbReference>
<comment type="caution">
    <text evidence="3">The sequence shown here is derived from an EMBL/GenBank/DDBJ whole genome shotgun (WGS) entry which is preliminary data.</text>
</comment>
<evidence type="ECO:0000313" key="4">
    <source>
        <dbReference type="Proteomes" id="UP000477386"/>
    </source>
</evidence>
<feature type="region of interest" description="Disordered" evidence="1">
    <location>
        <begin position="52"/>
        <end position="133"/>
    </location>
</feature>
<dbReference type="Proteomes" id="UP000477386">
    <property type="component" value="Unassembled WGS sequence"/>
</dbReference>
<reference evidence="3 4" key="1">
    <citation type="submission" date="2020-02" db="EMBL/GenBank/DDBJ databases">
        <title>Draft genome sequence of two Spirosoma agri KCTC 52727 and Spirosoma terrae KCTC 52035.</title>
        <authorList>
            <person name="Rojas J."/>
            <person name="Ambika Manirajan B."/>
            <person name="Ratering S."/>
            <person name="Suarez C."/>
            <person name="Schnell S."/>
        </authorList>
    </citation>
    <scope>NUCLEOTIDE SEQUENCE [LARGE SCALE GENOMIC DNA]</scope>
    <source>
        <strain evidence="3 4">KCTC 52727</strain>
    </source>
</reference>
<feature type="compositionally biased region" description="Polar residues" evidence="1">
    <location>
        <begin position="105"/>
        <end position="114"/>
    </location>
</feature>
<protein>
    <submittedName>
        <fullName evidence="3">Uncharacterized protein</fullName>
    </submittedName>
</protein>
<feature type="chain" id="PRO_5026884200" evidence="2">
    <location>
        <begin position="23"/>
        <end position="133"/>
    </location>
</feature>
<sequence length="133" mass="14542">MKNAIALLTGLSLLAFSTSTYAQDDRKLRNDPTYSTHNYKHPNKAAVARRWEDKEGVSVQQPSPGDARLADYKKAVPNAEPAGGITADHTPSTNLADRNYKIQRVGTSVNTSNEGIVKQRKRKSDSTSVNGNE</sequence>
<dbReference type="AlphaFoldDB" id="A0A6M0IHL4"/>
<keyword evidence="2" id="KW-0732">Signal</keyword>
<gene>
    <name evidence="3" type="ORF">GK091_10650</name>
</gene>
<evidence type="ECO:0000313" key="3">
    <source>
        <dbReference type="EMBL" id="NEU67342.1"/>
    </source>
</evidence>
<evidence type="ECO:0000256" key="1">
    <source>
        <dbReference type="SAM" id="MobiDB-lite"/>
    </source>
</evidence>
<feature type="signal peptide" evidence="2">
    <location>
        <begin position="1"/>
        <end position="22"/>
    </location>
</feature>
<keyword evidence="4" id="KW-1185">Reference proteome</keyword>
<name>A0A6M0IHL4_9BACT</name>
<dbReference type="EMBL" id="JAAGNZ010000001">
    <property type="protein sequence ID" value="NEU67342.1"/>
    <property type="molecule type" value="Genomic_DNA"/>
</dbReference>